<protein>
    <submittedName>
        <fullName evidence="2">Uncharacterized protein</fullName>
    </submittedName>
</protein>
<feature type="transmembrane region" description="Helical" evidence="1">
    <location>
        <begin position="50"/>
        <end position="70"/>
    </location>
</feature>
<dbReference type="EMBL" id="VYXP01000008">
    <property type="protein sequence ID" value="KAA9130291.1"/>
    <property type="molecule type" value="Genomic_DNA"/>
</dbReference>
<evidence type="ECO:0000313" key="2">
    <source>
        <dbReference type="EMBL" id="KAA9130291.1"/>
    </source>
</evidence>
<dbReference type="Proteomes" id="UP000325372">
    <property type="component" value="Unassembled WGS sequence"/>
</dbReference>
<accession>A0A5N0T650</accession>
<dbReference type="AlphaFoldDB" id="A0A5N0T650"/>
<gene>
    <name evidence="2" type="ORF">F3N42_13210</name>
</gene>
<keyword evidence="1" id="KW-0812">Transmembrane</keyword>
<feature type="transmembrane region" description="Helical" evidence="1">
    <location>
        <begin position="21"/>
        <end position="38"/>
    </location>
</feature>
<keyword evidence="1" id="KW-0472">Membrane</keyword>
<sequence length="85" mass="10131">MSDEHSTDWLDQPKNQRLIRVSLYVACAILVVVDFFVHRHIMFAIEKIPAFYALFGFVACVVLVWIATWMRKFLMRDEDYYDVEP</sequence>
<reference evidence="2 3" key="1">
    <citation type="submission" date="2019-09" db="EMBL/GenBank/DDBJ databases">
        <title>Wenzhouxiangella sp. Genome sequencing and assembly.</title>
        <authorList>
            <person name="Zhang R."/>
        </authorList>
    </citation>
    <scope>NUCLEOTIDE SEQUENCE [LARGE SCALE GENOMIC DNA]</scope>
    <source>
        <strain evidence="2 3">W260</strain>
    </source>
</reference>
<name>A0A5N0T650_9GAMM</name>
<evidence type="ECO:0000313" key="3">
    <source>
        <dbReference type="Proteomes" id="UP000325372"/>
    </source>
</evidence>
<proteinExistence type="predicted"/>
<keyword evidence="3" id="KW-1185">Reference proteome</keyword>
<keyword evidence="1" id="KW-1133">Transmembrane helix</keyword>
<evidence type="ECO:0000256" key="1">
    <source>
        <dbReference type="SAM" id="Phobius"/>
    </source>
</evidence>
<comment type="caution">
    <text evidence="2">The sequence shown here is derived from an EMBL/GenBank/DDBJ whole genome shotgun (WGS) entry which is preliminary data.</text>
</comment>
<organism evidence="2 3">
    <name type="scientific">Marinihelvus fidelis</name>
    <dbReference type="NCBI Taxonomy" id="2613842"/>
    <lineage>
        <taxon>Bacteria</taxon>
        <taxon>Pseudomonadati</taxon>
        <taxon>Pseudomonadota</taxon>
        <taxon>Gammaproteobacteria</taxon>
        <taxon>Chromatiales</taxon>
        <taxon>Wenzhouxiangellaceae</taxon>
        <taxon>Marinihelvus</taxon>
    </lineage>
</organism>
<dbReference type="RefSeq" id="WP_150864956.1">
    <property type="nucleotide sequence ID" value="NZ_VYXP01000008.1"/>
</dbReference>